<comment type="caution">
    <text evidence="1">The sequence shown here is derived from an EMBL/GenBank/DDBJ whole genome shotgun (WGS) entry which is preliminary data.</text>
</comment>
<reference evidence="1 2" key="1">
    <citation type="journal article" date="2021" name="BMC Genomics">
        <title>Datura genome reveals duplications of psychoactive alkaloid biosynthetic genes and high mutation rate following tissue culture.</title>
        <authorList>
            <person name="Rajewski A."/>
            <person name="Carter-House D."/>
            <person name="Stajich J."/>
            <person name="Litt A."/>
        </authorList>
    </citation>
    <scope>NUCLEOTIDE SEQUENCE [LARGE SCALE GENOMIC DNA]</scope>
    <source>
        <strain evidence="1">AR-01</strain>
    </source>
</reference>
<sequence length="78" mass="9141">ADLNTRDEAQMRRKITMNYCKHLRYICVTWMGICGTRSKCSSQYCRWKLLSYIFALLDEIALRDSALAIALLRLTYLS</sequence>
<dbReference type="Proteomes" id="UP000823775">
    <property type="component" value="Unassembled WGS sequence"/>
</dbReference>
<keyword evidence="2" id="KW-1185">Reference proteome</keyword>
<organism evidence="1 2">
    <name type="scientific">Datura stramonium</name>
    <name type="common">Jimsonweed</name>
    <name type="synonym">Common thornapple</name>
    <dbReference type="NCBI Taxonomy" id="4076"/>
    <lineage>
        <taxon>Eukaryota</taxon>
        <taxon>Viridiplantae</taxon>
        <taxon>Streptophyta</taxon>
        <taxon>Embryophyta</taxon>
        <taxon>Tracheophyta</taxon>
        <taxon>Spermatophyta</taxon>
        <taxon>Magnoliopsida</taxon>
        <taxon>eudicotyledons</taxon>
        <taxon>Gunneridae</taxon>
        <taxon>Pentapetalae</taxon>
        <taxon>asterids</taxon>
        <taxon>lamiids</taxon>
        <taxon>Solanales</taxon>
        <taxon>Solanaceae</taxon>
        <taxon>Solanoideae</taxon>
        <taxon>Datureae</taxon>
        <taxon>Datura</taxon>
    </lineage>
</organism>
<name>A0ABS8RV82_DATST</name>
<evidence type="ECO:0000313" key="2">
    <source>
        <dbReference type="Proteomes" id="UP000823775"/>
    </source>
</evidence>
<feature type="non-terminal residue" evidence="1">
    <location>
        <position position="1"/>
    </location>
</feature>
<proteinExistence type="predicted"/>
<gene>
    <name evidence="1" type="ORF">HAX54_000369</name>
</gene>
<dbReference type="EMBL" id="JACEIK010000101">
    <property type="protein sequence ID" value="MCD7449529.1"/>
    <property type="molecule type" value="Genomic_DNA"/>
</dbReference>
<protein>
    <submittedName>
        <fullName evidence="1">Uncharacterized protein</fullName>
    </submittedName>
</protein>
<evidence type="ECO:0000313" key="1">
    <source>
        <dbReference type="EMBL" id="MCD7449529.1"/>
    </source>
</evidence>
<accession>A0ABS8RV82</accession>